<sequence>MARVKGNYTTRRRRKKTIKLAKGYFGAKHKLYKTAHEQVMHSMKYAYRDRRTLKREMRKLWIARINAAARMNEISYSQLMHGLKLANIEINRKMLSEIAICDPETFTTLVNTAKEALAK</sequence>
<dbReference type="PRINTS" id="PR00062">
    <property type="entry name" value="RIBOSOMALL20"/>
</dbReference>
<keyword evidence="2 8" id="KW-0699">rRNA-binding</keyword>
<comment type="function">
    <text evidence="6 8 9">Binds directly to 23S ribosomal RNA and is necessary for the in vitro assembly process of the 50S ribosomal subunit. It is not involved in the protein synthesizing functions of that subunit.</text>
</comment>
<keyword evidence="3 8" id="KW-0694">RNA-binding</keyword>
<dbReference type="InterPro" id="IPR005813">
    <property type="entry name" value="Ribosomal_bL20"/>
</dbReference>
<evidence type="ECO:0000256" key="2">
    <source>
        <dbReference type="ARBA" id="ARBA00022730"/>
    </source>
</evidence>
<accession>A0A0R2HEX9</accession>
<dbReference type="GO" id="GO:0019843">
    <property type="term" value="F:rRNA binding"/>
    <property type="evidence" value="ECO:0007669"/>
    <property type="project" value="UniProtKB-UniRule"/>
</dbReference>
<organism evidence="10 11">
    <name type="scientific">Kandleria vitulina DSM 20405</name>
    <dbReference type="NCBI Taxonomy" id="1410657"/>
    <lineage>
        <taxon>Bacteria</taxon>
        <taxon>Bacillati</taxon>
        <taxon>Bacillota</taxon>
        <taxon>Erysipelotrichia</taxon>
        <taxon>Erysipelotrichales</taxon>
        <taxon>Coprobacillaceae</taxon>
        <taxon>Kandleria</taxon>
    </lineage>
</organism>
<dbReference type="GO" id="GO:0005840">
    <property type="term" value="C:ribosome"/>
    <property type="evidence" value="ECO:0007669"/>
    <property type="project" value="UniProtKB-KW"/>
</dbReference>
<dbReference type="NCBIfam" id="TIGR01032">
    <property type="entry name" value="rplT_bact"/>
    <property type="match status" value="1"/>
</dbReference>
<dbReference type="CDD" id="cd07026">
    <property type="entry name" value="Ribosomal_L20"/>
    <property type="match status" value="1"/>
</dbReference>
<dbReference type="GO" id="GO:0000027">
    <property type="term" value="P:ribosomal large subunit assembly"/>
    <property type="evidence" value="ECO:0007669"/>
    <property type="project" value="UniProtKB-UniRule"/>
</dbReference>
<dbReference type="Pfam" id="PF00453">
    <property type="entry name" value="Ribosomal_L20"/>
    <property type="match status" value="1"/>
</dbReference>
<dbReference type="Gene3D" id="6.10.160.10">
    <property type="match status" value="1"/>
</dbReference>
<dbReference type="GO" id="GO:0003735">
    <property type="term" value="F:structural constituent of ribosome"/>
    <property type="evidence" value="ECO:0007669"/>
    <property type="project" value="InterPro"/>
</dbReference>
<dbReference type="PATRIC" id="fig|1410657.5.peg.1469"/>
<dbReference type="FunFam" id="1.10.1900.20:FF:000001">
    <property type="entry name" value="50S ribosomal protein L20"/>
    <property type="match status" value="1"/>
</dbReference>
<dbReference type="AlphaFoldDB" id="A0A0R2HEX9"/>
<dbReference type="InterPro" id="IPR035566">
    <property type="entry name" value="Ribosomal_protein_bL20_C"/>
</dbReference>
<keyword evidence="4 8" id="KW-0689">Ribosomal protein</keyword>
<dbReference type="GO" id="GO:0006412">
    <property type="term" value="P:translation"/>
    <property type="evidence" value="ECO:0007669"/>
    <property type="project" value="InterPro"/>
</dbReference>
<dbReference type="HAMAP" id="MF_00382">
    <property type="entry name" value="Ribosomal_bL20"/>
    <property type="match status" value="1"/>
</dbReference>
<reference evidence="10 11" key="1">
    <citation type="journal article" date="2015" name="Genome Announc.">
        <title>Expanding the biotechnology potential of lactobacilli through comparative genomics of 213 strains and associated genera.</title>
        <authorList>
            <person name="Sun Z."/>
            <person name="Harris H.M."/>
            <person name="McCann A."/>
            <person name="Guo C."/>
            <person name="Argimon S."/>
            <person name="Zhang W."/>
            <person name="Yang X."/>
            <person name="Jeffery I.B."/>
            <person name="Cooney J.C."/>
            <person name="Kagawa T.F."/>
            <person name="Liu W."/>
            <person name="Song Y."/>
            <person name="Salvetti E."/>
            <person name="Wrobel A."/>
            <person name="Rasinkangas P."/>
            <person name="Parkhill J."/>
            <person name="Rea M.C."/>
            <person name="O'Sullivan O."/>
            <person name="Ritari J."/>
            <person name="Douillard F.P."/>
            <person name="Paul Ross R."/>
            <person name="Yang R."/>
            <person name="Briner A.E."/>
            <person name="Felis G.E."/>
            <person name="de Vos W.M."/>
            <person name="Barrangou R."/>
            <person name="Klaenhammer T.R."/>
            <person name="Caufield P.W."/>
            <person name="Cui Y."/>
            <person name="Zhang H."/>
            <person name="O'Toole P.W."/>
        </authorList>
    </citation>
    <scope>NUCLEOTIDE SEQUENCE [LARGE SCALE GENOMIC DNA]</scope>
    <source>
        <strain evidence="10 11">DSM 20405</strain>
    </source>
</reference>
<evidence type="ECO:0000256" key="3">
    <source>
        <dbReference type="ARBA" id="ARBA00022884"/>
    </source>
</evidence>
<gene>
    <name evidence="8" type="primary">rplT</name>
    <name evidence="10" type="ORF">IV49_GL001420</name>
</gene>
<dbReference type="EMBL" id="JQBL01000004">
    <property type="protein sequence ID" value="KRN50926.1"/>
    <property type="molecule type" value="Genomic_DNA"/>
</dbReference>
<comment type="caution">
    <text evidence="10">The sequence shown here is derived from an EMBL/GenBank/DDBJ whole genome shotgun (WGS) entry which is preliminary data.</text>
</comment>
<dbReference type="GO" id="GO:1990904">
    <property type="term" value="C:ribonucleoprotein complex"/>
    <property type="evidence" value="ECO:0007669"/>
    <property type="project" value="UniProtKB-KW"/>
</dbReference>
<evidence type="ECO:0000256" key="9">
    <source>
        <dbReference type="RuleBase" id="RU000560"/>
    </source>
</evidence>
<proteinExistence type="inferred from homology"/>
<dbReference type="Proteomes" id="UP000051841">
    <property type="component" value="Unassembled WGS sequence"/>
</dbReference>
<comment type="similarity">
    <text evidence="1 8 9">Belongs to the bacterial ribosomal protein bL20 family.</text>
</comment>
<dbReference type="SUPFAM" id="SSF74731">
    <property type="entry name" value="Ribosomal protein L20"/>
    <property type="match status" value="1"/>
</dbReference>
<evidence type="ECO:0000313" key="11">
    <source>
        <dbReference type="Proteomes" id="UP000051841"/>
    </source>
</evidence>
<evidence type="ECO:0000256" key="4">
    <source>
        <dbReference type="ARBA" id="ARBA00022980"/>
    </source>
</evidence>
<name>A0A0R2HEX9_9FIRM</name>
<dbReference type="RefSeq" id="WP_029070129.1">
    <property type="nucleotide sequence ID" value="NZ_JNKN01000001.1"/>
</dbReference>
<evidence type="ECO:0000256" key="8">
    <source>
        <dbReference type="HAMAP-Rule" id="MF_00382"/>
    </source>
</evidence>
<dbReference type="Gene3D" id="1.10.1900.20">
    <property type="entry name" value="Ribosomal protein L20"/>
    <property type="match status" value="1"/>
</dbReference>
<evidence type="ECO:0000256" key="7">
    <source>
        <dbReference type="ARBA" id="ARBA00035172"/>
    </source>
</evidence>
<dbReference type="PROSITE" id="PS00937">
    <property type="entry name" value="RIBOSOMAL_L20"/>
    <property type="match status" value="1"/>
</dbReference>
<evidence type="ECO:0000256" key="6">
    <source>
        <dbReference type="ARBA" id="ARBA00024775"/>
    </source>
</evidence>
<evidence type="ECO:0000313" key="10">
    <source>
        <dbReference type="EMBL" id="KRN50926.1"/>
    </source>
</evidence>
<dbReference type="PANTHER" id="PTHR10986">
    <property type="entry name" value="39S RIBOSOMAL PROTEIN L20"/>
    <property type="match status" value="1"/>
</dbReference>
<keyword evidence="5 8" id="KW-0687">Ribonucleoprotein</keyword>
<protein>
    <recommendedName>
        <fullName evidence="7 8">Large ribosomal subunit protein bL20</fullName>
    </recommendedName>
</protein>
<keyword evidence="11" id="KW-1185">Reference proteome</keyword>
<evidence type="ECO:0000256" key="1">
    <source>
        <dbReference type="ARBA" id="ARBA00007698"/>
    </source>
</evidence>
<dbReference type="InterPro" id="IPR049946">
    <property type="entry name" value="RIBOSOMAL_L20_CS"/>
</dbReference>
<evidence type="ECO:0000256" key="5">
    <source>
        <dbReference type="ARBA" id="ARBA00023274"/>
    </source>
</evidence>